<sequence>MLCHLPSDCQLVPWQWCIKMTYYPSWINRS</sequence>
<dbReference type="EMBL" id="GGEC01005358">
    <property type="protein sequence ID" value="MBW85841.1"/>
    <property type="molecule type" value="Transcribed_RNA"/>
</dbReference>
<reference evidence="1" key="1">
    <citation type="submission" date="2018-02" db="EMBL/GenBank/DDBJ databases">
        <title>Rhizophora mucronata_Transcriptome.</title>
        <authorList>
            <person name="Meera S.P."/>
            <person name="Sreeshan A."/>
            <person name="Augustine A."/>
        </authorList>
    </citation>
    <scope>NUCLEOTIDE SEQUENCE</scope>
    <source>
        <tissue evidence="1">Leaf</tissue>
    </source>
</reference>
<name>A0A2P2IXC5_RHIMU</name>
<dbReference type="EMBL" id="GGEC01005359">
    <property type="protein sequence ID" value="MBW85842.1"/>
    <property type="molecule type" value="Transcribed_RNA"/>
</dbReference>
<dbReference type="AlphaFoldDB" id="A0A2P2IXC5"/>
<protein>
    <submittedName>
        <fullName evidence="1">Uncharacterized protein MANES_02G012600</fullName>
    </submittedName>
</protein>
<proteinExistence type="predicted"/>
<evidence type="ECO:0000313" key="1">
    <source>
        <dbReference type="EMBL" id="MBW85842.1"/>
    </source>
</evidence>
<organism evidence="1">
    <name type="scientific">Rhizophora mucronata</name>
    <name type="common">Asiatic mangrove</name>
    <dbReference type="NCBI Taxonomy" id="61149"/>
    <lineage>
        <taxon>Eukaryota</taxon>
        <taxon>Viridiplantae</taxon>
        <taxon>Streptophyta</taxon>
        <taxon>Embryophyta</taxon>
        <taxon>Tracheophyta</taxon>
        <taxon>Spermatophyta</taxon>
        <taxon>Magnoliopsida</taxon>
        <taxon>eudicotyledons</taxon>
        <taxon>Gunneridae</taxon>
        <taxon>Pentapetalae</taxon>
        <taxon>rosids</taxon>
        <taxon>fabids</taxon>
        <taxon>Malpighiales</taxon>
        <taxon>Rhizophoraceae</taxon>
        <taxon>Rhizophora</taxon>
    </lineage>
</organism>
<accession>A0A2P2IXC5</accession>